<dbReference type="SUPFAM" id="SSF53756">
    <property type="entry name" value="UDP-Glycosyltransferase/glycogen phosphorylase"/>
    <property type="match status" value="1"/>
</dbReference>
<name>A0A2A6E2V3_9BACL</name>
<dbReference type="PANTHER" id="PTHR46401">
    <property type="entry name" value="GLYCOSYLTRANSFERASE WBBK-RELATED"/>
    <property type="match status" value="1"/>
</dbReference>
<dbReference type="Gene3D" id="3.40.50.150">
    <property type="entry name" value="Vaccinia Virus protein VP39"/>
    <property type="match status" value="1"/>
</dbReference>
<dbReference type="GO" id="GO:0009103">
    <property type="term" value="P:lipopolysaccharide biosynthetic process"/>
    <property type="evidence" value="ECO:0007669"/>
    <property type="project" value="TreeGrafter"/>
</dbReference>
<feature type="domain" description="Glycosyl transferase family 1" evidence="2">
    <location>
        <begin position="434"/>
        <end position="522"/>
    </location>
</feature>
<dbReference type="InterPro" id="IPR029063">
    <property type="entry name" value="SAM-dependent_MTases_sf"/>
</dbReference>
<reference evidence="3 4" key="1">
    <citation type="submission" date="2016-12" db="EMBL/GenBank/DDBJ databases">
        <title>Candidatus Reconcilibacillus cellulovorans genome.</title>
        <authorList>
            <person name="Kolinko S."/>
            <person name="Wu Y.-W."/>
            <person name="Tachea F."/>
            <person name="Denzel E."/>
            <person name="Hiras J."/>
            <person name="Baecker N."/>
            <person name="Chan L.J."/>
            <person name="Eichorst S.A."/>
            <person name="Frey D."/>
            <person name="Adams P.D."/>
            <person name="Pray T."/>
            <person name="Tanjore D."/>
            <person name="Petzold C.J."/>
            <person name="Gladden J.M."/>
            <person name="Simmons B.A."/>
            <person name="Singer S.W."/>
        </authorList>
    </citation>
    <scope>NUCLEOTIDE SEQUENCE [LARGE SCALE GENOMIC DNA]</scope>
    <source>
        <strain evidence="3">JTherm</strain>
    </source>
</reference>
<dbReference type="Gene3D" id="3.40.50.2000">
    <property type="entry name" value="Glycogen Phosphorylase B"/>
    <property type="match status" value="2"/>
</dbReference>
<dbReference type="Proteomes" id="UP000243688">
    <property type="component" value="Unassembled WGS sequence"/>
</dbReference>
<gene>
    <name evidence="3" type="ORF">BLM47_00480</name>
</gene>
<organism evidence="3 4">
    <name type="scientific">Candidatus Reconcilbacillus cellulovorans</name>
    <dbReference type="NCBI Taxonomy" id="1906605"/>
    <lineage>
        <taxon>Bacteria</taxon>
        <taxon>Bacillati</taxon>
        <taxon>Bacillota</taxon>
        <taxon>Bacilli</taxon>
        <taxon>Bacillales</taxon>
        <taxon>Paenibacillaceae</taxon>
        <taxon>Candidatus Reconcilbacillus</taxon>
    </lineage>
</organism>
<dbReference type="Pfam" id="PF00534">
    <property type="entry name" value="Glycos_transf_1"/>
    <property type="match status" value="1"/>
</dbReference>
<evidence type="ECO:0000256" key="1">
    <source>
        <dbReference type="ARBA" id="ARBA00022679"/>
    </source>
</evidence>
<evidence type="ECO:0000313" key="4">
    <source>
        <dbReference type="Proteomes" id="UP000243688"/>
    </source>
</evidence>
<keyword evidence="1" id="KW-0808">Transferase</keyword>
<sequence length="570" mass="63306">MPTSYVQAIPSVVDAVLRAAPSSVLDVGVGFGKYGLLLREATDVAAGRYRPDEWRLRIDGIEIFAPYRTPVHDYAYNRVYYGDMFEVLERLPVYDVVLLIDVLEHVPKEDGRRLIDKLLSRAGKKLIVSTPLYPAPQGDYRGNVHETHRSRWTLVDFQSWDSCWRLVPTPDGGAQIVEIDPPANWTDCPADRLVARAAENTGSIGRLDVAFALPHLHLTGGIKILLEYARRLRERGHRTRVYHTGGKHAGPLPAWSDVAVDEAASFSDSADMFGTVRDCDAIVLGWVRQLENSERSQVPLFYLEQGYPWLFGDVSDVDPDAVRSYLRSQYRRPVPIGCVSSFLADVLRVRYGRTCAVVPNGVDTAAFSPGSEREGATVLLVGPASERFKDFTTAVRVLRRVWEEGTRFQVLWICQTPPTLLNCPFPVRFAVCPPQDELPDLYRSADLLLYTSQYEGFGLPPLEAMACGIPVVAAACGGIDGYAEHGKNALLAPPGDVEALAAHVRDLLVHPDKRRFLGRQGRTTALRFDWSAVVPRMERILASVAQFKNPSSAIVGRPFDCQAPLLYPPL</sequence>
<dbReference type="SUPFAM" id="SSF53335">
    <property type="entry name" value="S-adenosyl-L-methionine-dependent methyltransferases"/>
    <property type="match status" value="1"/>
</dbReference>
<evidence type="ECO:0000313" key="3">
    <source>
        <dbReference type="EMBL" id="PDO11638.1"/>
    </source>
</evidence>
<dbReference type="CDD" id="cd03801">
    <property type="entry name" value="GT4_PimA-like"/>
    <property type="match status" value="1"/>
</dbReference>
<accession>A0A2A6E2V3</accession>
<dbReference type="InterPro" id="IPR001296">
    <property type="entry name" value="Glyco_trans_1"/>
</dbReference>
<comment type="caution">
    <text evidence="3">The sequence shown here is derived from an EMBL/GenBank/DDBJ whole genome shotgun (WGS) entry which is preliminary data.</text>
</comment>
<dbReference type="PANTHER" id="PTHR46401:SF2">
    <property type="entry name" value="GLYCOSYLTRANSFERASE WBBK-RELATED"/>
    <property type="match status" value="1"/>
</dbReference>
<dbReference type="AlphaFoldDB" id="A0A2A6E2V3"/>
<protein>
    <recommendedName>
        <fullName evidence="2">Glycosyl transferase family 1 domain-containing protein</fullName>
    </recommendedName>
</protein>
<proteinExistence type="predicted"/>
<evidence type="ECO:0000259" key="2">
    <source>
        <dbReference type="Pfam" id="PF00534"/>
    </source>
</evidence>
<dbReference type="EMBL" id="MOXJ01000001">
    <property type="protein sequence ID" value="PDO11638.1"/>
    <property type="molecule type" value="Genomic_DNA"/>
</dbReference>
<dbReference type="GO" id="GO:0016757">
    <property type="term" value="F:glycosyltransferase activity"/>
    <property type="evidence" value="ECO:0007669"/>
    <property type="project" value="InterPro"/>
</dbReference>